<evidence type="ECO:0000259" key="1">
    <source>
        <dbReference type="Pfam" id="PF12146"/>
    </source>
</evidence>
<gene>
    <name evidence="2" type="ORF">IJ22_14950</name>
</gene>
<proteinExistence type="predicted"/>
<dbReference type="SUPFAM" id="SSF53474">
    <property type="entry name" value="alpha/beta-Hydrolases"/>
    <property type="match status" value="1"/>
</dbReference>
<dbReference type="OrthoDB" id="9806902at2"/>
<dbReference type="STRING" id="162209.IJ22_14950"/>
<protein>
    <submittedName>
        <fullName evidence="2">Serine aminopeptidase S33</fullName>
    </submittedName>
</protein>
<dbReference type="EMBL" id="CP013652">
    <property type="protein sequence ID" value="ALS21871.1"/>
    <property type="molecule type" value="Genomic_DNA"/>
</dbReference>
<dbReference type="GO" id="GO:0004177">
    <property type="term" value="F:aminopeptidase activity"/>
    <property type="evidence" value="ECO:0007669"/>
    <property type="project" value="UniProtKB-KW"/>
</dbReference>
<name>A0A0U2MVS6_9BACL</name>
<dbReference type="PANTHER" id="PTHR11614">
    <property type="entry name" value="PHOSPHOLIPASE-RELATED"/>
    <property type="match status" value="1"/>
</dbReference>
<reference evidence="3" key="1">
    <citation type="submission" date="2015-12" db="EMBL/GenBank/DDBJ databases">
        <title>Complete genome sequences of two moderately thermophilic Paenibacillus species.</title>
        <authorList>
            <person name="Butler R.III."/>
            <person name="Wang J."/>
            <person name="Stark B.C."/>
            <person name="Pombert J.-F."/>
        </authorList>
    </citation>
    <scope>NUCLEOTIDE SEQUENCE [LARGE SCALE GENOMIC DNA]</scope>
    <source>
        <strain evidence="3">32O-Y</strain>
    </source>
</reference>
<dbReference type="InterPro" id="IPR051044">
    <property type="entry name" value="MAG_DAG_Lipase"/>
</dbReference>
<accession>A0A0U2MVS6</accession>
<keyword evidence="2" id="KW-0645">Protease</keyword>
<evidence type="ECO:0000313" key="2">
    <source>
        <dbReference type="EMBL" id="ALS21871.1"/>
    </source>
</evidence>
<feature type="domain" description="Serine aminopeptidase S33" evidence="1">
    <location>
        <begin position="28"/>
        <end position="292"/>
    </location>
</feature>
<reference evidence="2 3" key="2">
    <citation type="journal article" date="2016" name="Genome Announc.">
        <title>Complete Genome Sequences of Two Interactive Moderate Thermophiles, Paenibacillus napthalenovorans 32O-Y and Paenibacillus sp. 32O-W.</title>
        <authorList>
            <person name="Butler R.R.III."/>
            <person name="Wang J."/>
            <person name="Stark B.C."/>
            <person name="Pombert J.F."/>
        </authorList>
    </citation>
    <scope>NUCLEOTIDE SEQUENCE [LARGE SCALE GENOMIC DNA]</scope>
    <source>
        <strain evidence="2 3">32O-Y</strain>
    </source>
</reference>
<evidence type="ECO:0000313" key="3">
    <source>
        <dbReference type="Proteomes" id="UP000061660"/>
    </source>
</evidence>
<dbReference type="AlphaFoldDB" id="A0A0U2MVS6"/>
<dbReference type="RefSeq" id="WP_054817230.1">
    <property type="nucleotide sequence ID" value="NZ_CP013652.1"/>
</dbReference>
<dbReference type="Gene3D" id="3.40.50.1820">
    <property type="entry name" value="alpha/beta hydrolase"/>
    <property type="match status" value="1"/>
</dbReference>
<organism evidence="2 3">
    <name type="scientific">Paenibacillus naphthalenovorans</name>
    <dbReference type="NCBI Taxonomy" id="162209"/>
    <lineage>
        <taxon>Bacteria</taxon>
        <taxon>Bacillati</taxon>
        <taxon>Bacillota</taxon>
        <taxon>Bacilli</taxon>
        <taxon>Bacillales</taxon>
        <taxon>Paenibacillaceae</taxon>
        <taxon>Paenibacillus</taxon>
    </lineage>
</organism>
<sequence>MISDIFTFHDAEGVSITVHRWLPEEGTPVKAVLQIAHGLAERAQRYERLAVQLTQSGYAVYANDHRGHGLTAGTSERITHIGHAGFDRMVEALALLTDRIRSEYPGVPVFVLGHSMGSFLTLLYMERYPHKADGMILSGTKGRQTLLHSLGFLLGKLFSTLQGEKHCSRLLNWLVTGQYNLFFRPNRTRYDWLSRDEAEVDAYMKDPLCNAGITNEFIMYMTKGLLEAYRSDRLGRIPKSLPVYLFAGDKDPVGGMGKSFLWLVYELQRQGVHDVTYRLYSGGRHEMLNETNRDEVTGDLLRWLEARVNATDAVKTEM</sequence>
<keyword evidence="3" id="KW-1185">Reference proteome</keyword>
<dbReference type="KEGG" id="pnp:IJ22_14950"/>
<keyword evidence="2" id="KW-0031">Aminopeptidase</keyword>
<dbReference type="InterPro" id="IPR022742">
    <property type="entry name" value="Hydrolase_4"/>
</dbReference>
<dbReference type="PATRIC" id="fig|162209.4.peg.1585"/>
<dbReference type="InterPro" id="IPR029058">
    <property type="entry name" value="AB_hydrolase_fold"/>
</dbReference>
<dbReference type="Proteomes" id="UP000061660">
    <property type="component" value="Chromosome"/>
</dbReference>
<dbReference type="Pfam" id="PF12146">
    <property type="entry name" value="Hydrolase_4"/>
    <property type="match status" value="1"/>
</dbReference>
<keyword evidence="2" id="KW-0378">Hydrolase</keyword>